<dbReference type="Proteomes" id="UP001066276">
    <property type="component" value="Chromosome 10"/>
</dbReference>
<comment type="caution">
    <text evidence="2">The sequence shown here is derived from an EMBL/GenBank/DDBJ whole genome shotgun (WGS) entry which is preliminary data.</text>
</comment>
<reference evidence="2" key="1">
    <citation type="journal article" date="2022" name="bioRxiv">
        <title>Sequencing and chromosome-scale assembly of the giantPleurodeles waltlgenome.</title>
        <authorList>
            <person name="Brown T."/>
            <person name="Elewa A."/>
            <person name="Iarovenko S."/>
            <person name="Subramanian E."/>
            <person name="Araus A.J."/>
            <person name="Petzold A."/>
            <person name="Susuki M."/>
            <person name="Suzuki K.-i.T."/>
            <person name="Hayashi T."/>
            <person name="Toyoda A."/>
            <person name="Oliveira C."/>
            <person name="Osipova E."/>
            <person name="Leigh N.D."/>
            <person name="Simon A."/>
            <person name="Yun M.H."/>
        </authorList>
    </citation>
    <scope>NUCLEOTIDE SEQUENCE</scope>
    <source>
        <strain evidence="2">20211129_DDA</strain>
        <tissue evidence="2">Liver</tissue>
    </source>
</reference>
<feature type="region of interest" description="Disordered" evidence="1">
    <location>
        <begin position="119"/>
        <end position="158"/>
    </location>
</feature>
<keyword evidence="3" id="KW-1185">Reference proteome</keyword>
<gene>
    <name evidence="2" type="ORF">NDU88_006610</name>
</gene>
<proteinExistence type="predicted"/>
<sequence length="158" mass="16625">MDVPRGAGERASNFTQEELETLGDGVLPLYAKLYGRPEVQLPSEEGTLACHYQGDVDPGGLQPAKHPLSKAGEDLGRWARKIGESQLGKSSQRGRGARRALTPLMQQILAVAYPDLDGSLKAAQQSQGASTSGEGAEAPGRGEAAAHRSSEAETMDAQ</sequence>
<protein>
    <recommendedName>
        <fullName evidence="4">RNase III domain-containing protein</fullName>
    </recommendedName>
</protein>
<feature type="compositionally biased region" description="Low complexity" evidence="1">
    <location>
        <begin position="133"/>
        <end position="143"/>
    </location>
</feature>
<evidence type="ECO:0000313" key="2">
    <source>
        <dbReference type="EMBL" id="KAJ1101543.1"/>
    </source>
</evidence>
<evidence type="ECO:0000256" key="1">
    <source>
        <dbReference type="SAM" id="MobiDB-lite"/>
    </source>
</evidence>
<name>A0AAV7MDR5_PLEWA</name>
<feature type="compositionally biased region" description="Polar residues" evidence="1">
    <location>
        <begin position="122"/>
        <end position="132"/>
    </location>
</feature>
<evidence type="ECO:0000313" key="3">
    <source>
        <dbReference type="Proteomes" id="UP001066276"/>
    </source>
</evidence>
<accession>A0AAV7MDR5</accession>
<dbReference type="EMBL" id="JANPWB010000014">
    <property type="protein sequence ID" value="KAJ1101543.1"/>
    <property type="molecule type" value="Genomic_DNA"/>
</dbReference>
<organism evidence="2 3">
    <name type="scientific">Pleurodeles waltl</name>
    <name type="common">Iberian ribbed newt</name>
    <dbReference type="NCBI Taxonomy" id="8319"/>
    <lineage>
        <taxon>Eukaryota</taxon>
        <taxon>Metazoa</taxon>
        <taxon>Chordata</taxon>
        <taxon>Craniata</taxon>
        <taxon>Vertebrata</taxon>
        <taxon>Euteleostomi</taxon>
        <taxon>Amphibia</taxon>
        <taxon>Batrachia</taxon>
        <taxon>Caudata</taxon>
        <taxon>Salamandroidea</taxon>
        <taxon>Salamandridae</taxon>
        <taxon>Pleurodelinae</taxon>
        <taxon>Pleurodeles</taxon>
    </lineage>
</organism>
<evidence type="ECO:0008006" key="4">
    <source>
        <dbReference type="Google" id="ProtNLM"/>
    </source>
</evidence>
<dbReference type="AlphaFoldDB" id="A0AAV7MDR5"/>